<dbReference type="AlphaFoldDB" id="A0A4R6MC25"/>
<dbReference type="InterPro" id="IPR036814">
    <property type="entry name" value="YqcC-like_sf"/>
</dbReference>
<protein>
    <submittedName>
        <fullName evidence="2">Uncharacterized protein YqcC (DUF446 family)</fullName>
    </submittedName>
</protein>
<dbReference type="OrthoDB" id="8794567at2"/>
<evidence type="ECO:0000313" key="3">
    <source>
        <dbReference type="Proteomes" id="UP000294656"/>
    </source>
</evidence>
<organism evidence="2 3">
    <name type="scientific">Marinomonas balearica</name>
    <dbReference type="NCBI Taxonomy" id="491947"/>
    <lineage>
        <taxon>Bacteria</taxon>
        <taxon>Pseudomonadati</taxon>
        <taxon>Pseudomonadota</taxon>
        <taxon>Gammaproteobacteria</taxon>
        <taxon>Oceanospirillales</taxon>
        <taxon>Oceanospirillaceae</taxon>
        <taxon>Marinomonas</taxon>
    </lineage>
</organism>
<dbReference type="GO" id="GO:0044010">
    <property type="term" value="P:single-species biofilm formation"/>
    <property type="evidence" value="ECO:0007669"/>
    <property type="project" value="TreeGrafter"/>
</dbReference>
<dbReference type="PANTHER" id="PTHR39586">
    <property type="entry name" value="CYTOPLASMIC PROTEIN-RELATED"/>
    <property type="match status" value="1"/>
</dbReference>
<dbReference type="Pfam" id="PF04287">
    <property type="entry name" value="DUF446"/>
    <property type="match status" value="1"/>
</dbReference>
<dbReference type="Proteomes" id="UP000294656">
    <property type="component" value="Unassembled WGS sequence"/>
</dbReference>
<proteinExistence type="predicted"/>
<dbReference type="SUPFAM" id="SSF158452">
    <property type="entry name" value="YqcC-like"/>
    <property type="match status" value="1"/>
</dbReference>
<gene>
    <name evidence="2" type="ORF">DFP79_1499</name>
</gene>
<dbReference type="EMBL" id="SNXC01000010">
    <property type="protein sequence ID" value="TDO99073.1"/>
    <property type="molecule type" value="Genomic_DNA"/>
</dbReference>
<evidence type="ECO:0000313" key="2">
    <source>
        <dbReference type="EMBL" id="TDO99073.1"/>
    </source>
</evidence>
<keyword evidence="3" id="KW-1185">Reference proteome</keyword>
<name>A0A4R6MC25_9GAMM</name>
<feature type="domain" description="YqcC-like" evidence="1">
    <location>
        <begin position="11"/>
        <end position="107"/>
    </location>
</feature>
<reference evidence="2 3" key="1">
    <citation type="submission" date="2019-03" db="EMBL/GenBank/DDBJ databases">
        <title>Genomic Encyclopedia of Type Strains, Phase III (KMG-III): the genomes of soil and plant-associated and newly described type strains.</title>
        <authorList>
            <person name="Whitman W."/>
        </authorList>
    </citation>
    <scope>NUCLEOTIDE SEQUENCE [LARGE SCALE GENOMIC DNA]</scope>
    <source>
        <strain evidence="2 3">CECT 7378</strain>
    </source>
</reference>
<evidence type="ECO:0000259" key="1">
    <source>
        <dbReference type="Pfam" id="PF04287"/>
    </source>
</evidence>
<dbReference type="RefSeq" id="WP_133503279.1">
    <property type="nucleotide sequence ID" value="NZ_SNXC01000010.1"/>
</dbReference>
<accession>A0A4R6MC25</accession>
<dbReference type="InterPro" id="IPR023376">
    <property type="entry name" value="YqcC-like_dom"/>
</dbReference>
<dbReference type="InterPro" id="IPR007384">
    <property type="entry name" value="UCP006257"/>
</dbReference>
<sequence>MTLDIKRYHDLADSLLDLEILMREAGVWECEKPEEEAFKSRVPFAVDCMTFNQWLKFIMIPKFKEMIELGSPLPRTSSIAEYASEAGLNLSPENERKILHCIRSIDQILSQ</sequence>
<dbReference type="PANTHER" id="PTHR39586:SF1">
    <property type="entry name" value="CYTOPLASMIC PROTEIN"/>
    <property type="match status" value="1"/>
</dbReference>
<dbReference type="Gene3D" id="1.20.1440.40">
    <property type="entry name" value="YqcC-like"/>
    <property type="match status" value="1"/>
</dbReference>
<comment type="caution">
    <text evidence="2">The sequence shown here is derived from an EMBL/GenBank/DDBJ whole genome shotgun (WGS) entry which is preliminary data.</text>
</comment>